<feature type="compositionally biased region" description="Basic residues" evidence="3">
    <location>
        <begin position="322"/>
        <end position="335"/>
    </location>
</feature>
<evidence type="ECO:0000256" key="2">
    <source>
        <dbReference type="PROSITE-ProRule" id="PRU00302"/>
    </source>
</evidence>
<evidence type="ECO:0000313" key="8">
    <source>
        <dbReference type="Proteomes" id="UP001353858"/>
    </source>
</evidence>
<evidence type="ECO:0000259" key="5">
    <source>
        <dbReference type="PROSITE" id="PS50060"/>
    </source>
</evidence>
<feature type="domain" description="Sushi" evidence="6">
    <location>
        <begin position="22"/>
        <end position="75"/>
    </location>
</feature>
<dbReference type="PROSITE" id="PS50060">
    <property type="entry name" value="MAM_2"/>
    <property type="match status" value="1"/>
</dbReference>
<organism evidence="7 8">
    <name type="scientific">Aquatica leii</name>
    <dbReference type="NCBI Taxonomy" id="1421715"/>
    <lineage>
        <taxon>Eukaryota</taxon>
        <taxon>Metazoa</taxon>
        <taxon>Ecdysozoa</taxon>
        <taxon>Arthropoda</taxon>
        <taxon>Hexapoda</taxon>
        <taxon>Insecta</taxon>
        <taxon>Pterygota</taxon>
        <taxon>Neoptera</taxon>
        <taxon>Endopterygota</taxon>
        <taxon>Coleoptera</taxon>
        <taxon>Polyphaga</taxon>
        <taxon>Elateriformia</taxon>
        <taxon>Elateroidea</taxon>
        <taxon>Lampyridae</taxon>
        <taxon>Luciolinae</taxon>
        <taxon>Aquatica</taxon>
    </lineage>
</organism>
<dbReference type="CDD" id="cd06263">
    <property type="entry name" value="MAM"/>
    <property type="match status" value="1"/>
</dbReference>
<keyword evidence="2" id="KW-0768">Sushi</keyword>
<reference evidence="8" key="1">
    <citation type="submission" date="2023-01" db="EMBL/GenBank/DDBJ databases">
        <title>Key to firefly adult light organ development and bioluminescence: homeobox transcription factors regulate luciferase expression and transportation to peroxisome.</title>
        <authorList>
            <person name="Fu X."/>
        </authorList>
    </citation>
    <scope>NUCLEOTIDE SEQUENCE [LARGE SCALE GENOMIC DNA]</scope>
</reference>
<proteinExistence type="predicted"/>
<keyword evidence="1" id="KW-1015">Disulfide bond</keyword>
<dbReference type="PROSITE" id="PS50923">
    <property type="entry name" value="SUSHI"/>
    <property type="match status" value="1"/>
</dbReference>
<evidence type="ECO:0000256" key="4">
    <source>
        <dbReference type="SAM" id="SignalP"/>
    </source>
</evidence>
<dbReference type="EMBL" id="JARPUR010000004">
    <property type="protein sequence ID" value="KAK4877385.1"/>
    <property type="molecule type" value="Genomic_DNA"/>
</dbReference>
<name>A0AAN7Q2T7_9COLE</name>
<dbReference type="InterPro" id="IPR000998">
    <property type="entry name" value="MAM_dom"/>
</dbReference>
<dbReference type="SMART" id="SM00137">
    <property type="entry name" value="MAM"/>
    <property type="match status" value="1"/>
</dbReference>
<dbReference type="InterPro" id="IPR035976">
    <property type="entry name" value="Sushi/SCR/CCP_sf"/>
</dbReference>
<evidence type="ECO:0000256" key="3">
    <source>
        <dbReference type="SAM" id="MobiDB-lite"/>
    </source>
</evidence>
<feature type="domain" description="MAM" evidence="5">
    <location>
        <begin position="148"/>
        <end position="255"/>
    </location>
</feature>
<dbReference type="Gene3D" id="2.60.120.200">
    <property type="match status" value="1"/>
</dbReference>
<dbReference type="Gene3D" id="2.10.70.10">
    <property type="entry name" value="Complement Module, domain 1"/>
    <property type="match status" value="1"/>
</dbReference>
<dbReference type="Pfam" id="PF00084">
    <property type="entry name" value="Sushi"/>
    <property type="match status" value="1"/>
</dbReference>
<dbReference type="Proteomes" id="UP001353858">
    <property type="component" value="Unassembled WGS sequence"/>
</dbReference>
<feature type="chain" id="PRO_5042921857" evidence="4">
    <location>
        <begin position="18"/>
        <end position="335"/>
    </location>
</feature>
<sequence>MRVIIVVLFCILCEVISVPKQPPCATLQLKHGRVRYRTRNRFVKFMCNPGYILAGGKYSTCENGAWDGPPPKCVRPSCVKVQAPPNIIIYPSHRGGVLNFFYKPGFALRGDNITYCDGNNWDNRLPTCIVTTTLKAPTATVKQFISPGTIKRVFAGYYMYIESLSRNENDTARLISPIYDKINDSNVCFEFYYYMYGSTTGQLRLNPNTAFFWKIGNYGNVWIRSWHIIIEGVRGKSYYNDIAIDDVRIIPDCVDSVTTERDNLYSFDDDTILSCLNRYDTPPNPNVSPSINNPGTLTSSRGDTPTSTRMGAPTSRNESPAPRKRARKTPAKVKD</sequence>
<dbReference type="SMART" id="SM00032">
    <property type="entry name" value="CCP"/>
    <property type="match status" value="2"/>
</dbReference>
<evidence type="ECO:0000256" key="1">
    <source>
        <dbReference type="ARBA" id="ARBA00023157"/>
    </source>
</evidence>
<dbReference type="InterPro" id="IPR013320">
    <property type="entry name" value="ConA-like_dom_sf"/>
</dbReference>
<feature type="signal peptide" evidence="4">
    <location>
        <begin position="1"/>
        <end position="17"/>
    </location>
</feature>
<dbReference type="InterPro" id="IPR051560">
    <property type="entry name" value="MAM_domain-containing"/>
</dbReference>
<dbReference type="PANTHER" id="PTHR23282:SF101">
    <property type="entry name" value="MAM DOMAIN-CONTAINING PROTEIN"/>
    <property type="match status" value="1"/>
</dbReference>
<protein>
    <submittedName>
        <fullName evidence="7">Uncharacterized protein</fullName>
    </submittedName>
</protein>
<keyword evidence="4" id="KW-0732">Signal</keyword>
<comment type="caution">
    <text evidence="2">Lacks conserved residue(s) required for the propagation of feature annotation.</text>
</comment>
<evidence type="ECO:0000259" key="6">
    <source>
        <dbReference type="PROSITE" id="PS50923"/>
    </source>
</evidence>
<accession>A0AAN7Q2T7</accession>
<dbReference type="Pfam" id="PF00629">
    <property type="entry name" value="MAM"/>
    <property type="match status" value="1"/>
</dbReference>
<dbReference type="SUPFAM" id="SSF57535">
    <property type="entry name" value="Complement control module/SCR domain"/>
    <property type="match status" value="2"/>
</dbReference>
<dbReference type="AlphaFoldDB" id="A0AAN7Q2T7"/>
<dbReference type="GO" id="GO:0016020">
    <property type="term" value="C:membrane"/>
    <property type="evidence" value="ECO:0007669"/>
    <property type="project" value="InterPro"/>
</dbReference>
<dbReference type="SUPFAM" id="SSF49899">
    <property type="entry name" value="Concanavalin A-like lectins/glucanases"/>
    <property type="match status" value="1"/>
</dbReference>
<feature type="region of interest" description="Disordered" evidence="3">
    <location>
        <begin position="283"/>
        <end position="335"/>
    </location>
</feature>
<comment type="caution">
    <text evidence="7">The sequence shown here is derived from an EMBL/GenBank/DDBJ whole genome shotgun (WGS) entry which is preliminary data.</text>
</comment>
<dbReference type="InterPro" id="IPR000436">
    <property type="entry name" value="Sushi_SCR_CCP_dom"/>
</dbReference>
<feature type="compositionally biased region" description="Polar residues" evidence="3">
    <location>
        <begin position="295"/>
        <end position="318"/>
    </location>
</feature>
<gene>
    <name evidence="7" type="ORF">RN001_009891</name>
</gene>
<evidence type="ECO:0000313" key="7">
    <source>
        <dbReference type="EMBL" id="KAK4877385.1"/>
    </source>
</evidence>
<keyword evidence="8" id="KW-1185">Reference proteome</keyword>
<dbReference type="CDD" id="cd00033">
    <property type="entry name" value="CCP"/>
    <property type="match status" value="2"/>
</dbReference>
<dbReference type="PANTHER" id="PTHR23282">
    <property type="entry name" value="APICAL ENDOSOMAL GLYCOPROTEIN PRECURSOR"/>
    <property type="match status" value="1"/>
</dbReference>